<evidence type="ECO:0000259" key="5">
    <source>
        <dbReference type="SMART" id="SM00082"/>
    </source>
</evidence>
<gene>
    <name evidence="6" type="ORF">LSH36_1285g00072</name>
</gene>
<keyword evidence="1" id="KW-0433">Leucine-rich repeat</keyword>
<proteinExistence type="predicted"/>
<dbReference type="SMART" id="SM00369">
    <property type="entry name" value="LRR_TYP"/>
    <property type="match status" value="4"/>
</dbReference>
<dbReference type="Proteomes" id="UP001208570">
    <property type="component" value="Unassembled WGS sequence"/>
</dbReference>
<protein>
    <recommendedName>
        <fullName evidence="5">LRRCT domain-containing protein</fullName>
    </recommendedName>
</protein>
<evidence type="ECO:0000256" key="4">
    <source>
        <dbReference type="SAM" id="SignalP"/>
    </source>
</evidence>
<dbReference type="InterPro" id="IPR000483">
    <property type="entry name" value="Cys-rich_flank_reg_C"/>
</dbReference>
<evidence type="ECO:0000256" key="2">
    <source>
        <dbReference type="ARBA" id="ARBA00022729"/>
    </source>
</evidence>
<organism evidence="6 7">
    <name type="scientific">Paralvinella palmiformis</name>
    <dbReference type="NCBI Taxonomy" id="53620"/>
    <lineage>
        <taxon>Eukaryota</taxon>
        <taxon>Metazoa</taxon>
        <taxon>Spiralia</taxon>
        <taxon>Lophotrochozoa</taxon>
        <taxon>Annelida</taxon>
        <taxon>Polychaeta</taxon>
        <taxon>Sedentaria</taxon>
        <taxon>Canalipalpata</taxon>
        <taxon>Terebellida</taxon>
        <taxon>Terebelliformia</taxon>
        <taxon>Alvinellidae</taxon>
        <taxon>Paralvinella</taxon>
    </lineage>
</organism>
<reference evidence="6" key="1">
    <citation type="journal article" date="2023" name="Mol. Biol. Evol.">
        <title>Third-Generation Sequencing Reveals the Adaptive Role of the Epigenome in Three Deep-Sea Polychaetes.</title>
        <authorList>
            <person name="Perez M."/>
            <person name="Aroh O."/>
            <person name="Sun Y."/>
            <person name="Lan Y."/>
            <person name="Juniper S.K."/>
            <person name="Young C.R."/>
            <person name="Angers B."/>
            <person name="Qian P.Y."/>
        </authorList>
    </citation>
    <scope>NUCLEOTIDE SEQUENCE</scope>
    <source>
        <strain evidence="6">P08H-3</strain>
    </source>
</reference>
<dbReference type="SUPFAM" id="SSF52058">
    <property type="entry name" value="L domain-like"/>
    <property type="match status" value="1"/>
</dbReference>
<comment type="caution">
    <text evidence="6">The sequence shown here is derived from an EMBL/GenBank/DDBJ whole genome shotgun (WGS) entry which is preliminary data.</text>
</comment>
<keyword evidence="2 4" id="KW-0732">Signal</keyword>
<dbReference type="PANTHER" id="PTHR24366">
    <property type="entry name" value="IG(IMMUNOGLOBULIN) AND LRR(LEUCINE RICH REPEAT) DOMAINS"/>
    <property type="match status" value="1"/>
</dbReference>
<evidence type="ECO:0000313" key="7">
    <source>
        <dbReference type="Proteomes" id="UP001208570"/>
    </source>
</evidence>
<feature type="signal peptide" evidence="4">
    <location>
        <begin position="1"/>
        <end position="24"/>
    </location>
</feature>
<dbReference type="AlphaFoldDB" id="A0AAD9IU59"/>
<dbReference type="InterPro" id="IPR032675">
    <property type="entry name" value="LRR_dom_sf"/>
</dbReference>
<feature type="chain" id="PRO_5042140851" description="LRRCT domain-containing protein" evidence="4">
    <location>
        <begin position="25"/>
        <end position="437"/>
    </location>
</feature>
<evidence type="ECO:0000313" key="6">
    <source>
        <dbReference type="EMBL" id="KAK2140643.1"/>
    </source>
</evidence>
<dbReference type="InterPro" id="IPR003591">
    <property type="entry name" value="Leu-rich_rpt_typical-subtyp"/>
</dbReference>
<dbReference type="Gene3D" id="3.80.10.10">
    <property type="entry name" value="Ribonuclease Inhibitor"/>
    <property type="match status" value="2"/>
</dbReference>
<name>A0AAD9IU59_9ANNE</name>
<dbReference type="PANTHER" id="PTHR24366:SF168">
    <property type="entry name" value="GH22922P-RELATED"/>
    <property type="match status" value="1"/>
</dbReference>
<keyword evidence="7" id="KW-1185">Reference proteome</keyword>
<dbReference type="PROSITE" id="PS51450">
    <property type="entry name" value="LRR"/>
    <property type="match status" value="1"/>
</dbReference>
<evidence type="ECO:0000256" key="1">
    <source>
        <dbReference type="ARBA" id="ARBA00022614"/>
    </source>
</evidence>
<accession>A0AAD9IU59</accession>
<dbReference type="InterPro" id="IPR001611">
    <property type="entry name" value="Leu-rich_rpt"/>
</dbReference>
<dbReference type="EMBL" id="JAODUP010001285">
    <property type="protein sequence ID" value="KAK2140643.1"/>
    <property type="molecule type" value="Genomic_DNA"/>
</dbReference>
<evidence type="ECO:0000256" key="3">
    <source>
        <dbReference type="ARBA" id="ARBA00022737"/>
    </source>
</evidence>
<sequence length="437" mass="49329">MEFGRFYLAFRFLLITSCHCFASGDILTQIPHPLTDRETINYSDNAITAVDYLEPMPLLRSFYLNRNGLTEFPDFANNTGILRIFLAHNNIAWIPIELLNILTKLKILYLKDNKLSHFPDAPGLVSLTNLAIGRNEFSEFPTFPNLGRSLQILYMKYNSISSLSYKKLAYLRRLEKLWVSFNQLEGRLPEIGAISGATLVIFKSNVLTEFDGRVVANFANNFTLDLGRNRISGTRNMFYLYDVNRSATVTINLDDNVIVCDCHVKWLKQAHEFGNVEITDAVCEFPADKRGRNLRTIPMSDLVCDGEQPKSFYAVNVDTGALPLFRVVRAVELRSIISCLLLCHDQGDCLIFAYKDGTGQCAITSTSFGQVANSRPWDDGTEVICYVRPFYFVILRKIVALFPFDDSGLRDLGVLDPASRAILTYECLAARFGHVLG</sequence>
<feature type="domain" description="LRRCT" evidence="5">
    <location>
        <begin position="256"/>
        <end position="305"/>
    </location>
</feature>
<dbReference type="SMART" id="SM00082">
    <property type="entry name" value="LRRCT"/>
    <property type="match status" value="1"/>
</dbReference>
<keyword evidence="3" id="KW-0677">Repeat</keyword>